<evidence type="ECO:0000259" key="2">
    <source>
        <dbReference type="Pfam" id="PF14016"/>
    </source>
</evidence>
<name>A0A117PYK3_9ACTN</name>
<dbReference type="AlphaFoldDB" id="A0A117PYK3"/>
<evidence type="ECO:0000313" key="3">
    <source>
        <dbReference type="EMBL" id="KUM99038.1"/>
    </source>
</evidence>
<feature type="region of interest" description="Disordered" evidence="1">
    <location>
        <begin position="25"/>
        <end position="80"/>
    </location>
</feature>
<dbReference type="EMBL" id="LMWL01000001">
    <property type="protein sequence ID" value="KUM99038.1"/>
    <property type="molecule type" value="Genomic_DNA"/>
</dbReference>
<sequence length="214" mass="21182">MRGAALPALPAGTSALLMVLTGCGGAPGQEDRPAASGTAAPDSRTDDGAQAAGAQPRATSSHPASPERTPSHSTASRRCSTSDVAFSIGANEPGAGRENFSLILTNISAGTCTLYGYPGAEFRDAKNNAVTTNPVRVAPSSGLVSLRPGTRATAQLSFSDPATSGAVSAAPARLVVTPPDETRTLSAAWTHGAVPTGGNASAVRISAFQPGSGG</sequence>
<evidence type="ECO:0000256" key="1">
    <source>
        <dbReference type="SAM" id="MobiDB-lite"/>
    </source>
</evidence>
<dbReference type="Pfam" id="PF14016">
    <property type="entry name" value="DUF4232"/>
    <property type="match status" value="1"/>
</dbReference>
<dbReference type="PROSITE" id="PS51257">
    <property type="entry name" value="PROKAR_LIPOPROTEIN"/>
    <property type="match status" value="1"/>
</dbReference>
<proteinExistence type="predicted"/>
<keyword evidence="4" id="KW-1185">Reference proteome</keyword>
<reference evidence="3 4" key="1">
    <citation type="submission" date="2015-10" db="EMBL/GenBank/DDBJ databases">
        <title>Draft genome sequence of Streptomyces cellostaticus DSM 40189, type strain for the species Streptomyces cellostaticus.</title>
        <authorList>
            <person name="Ruckert C."/>
            <person name="Winkler A."/>
            <person name="Kalinowski J."/>
            <person name="Kampfer P."/>
            <person name="Glaeser S."/>
        </authorList>
    </citation>
    <scope>NUCLEOTIDE SEQUENCE [LARGE SCALE GENOMIC DNA]</scope>
    <source>
        <strain evidence="3 4">DSM 40189</strain>
    </source>
</reference>
<feature type="compositionally biased region" description="Polar residues" evidence="1">
    <location>
        <begin position="71"/>
        <end position="80"/>
    </location>
</feature>
<dbReference type="Proteomes" id="UP000054241">
    <property type="component" value="Unassembled WGS sequence"/>
</dbReference>
<accession>A0A117PYK3</accession>
<organism evidence="3 4">
    <name type="scientific">Streptomyces cellostaticus</name>
    <dbReference type="NCBI Taxonomy" id="67285"/>
    <lineage>
        <taxon>Bacteria</taxon>
        <taxon>Bacillati</taxon>
        <taxon>Actinomycetota</taxon>
        <taxon>Actinomycetes</taxon>
        <taxon>Kitasatosporales</taxon>
        <taxon>Streptomycetaceae</taxon>
        <taxon>Streptomyces</taxon>
    </lineage>
</organism>
<evidence type="ECO:0000313" key="4">
    <source>
        <dbReference type="Proteomes" id="UP000054241"/>
    </source>
</evidence>
<feature type="domain" description="DUF4232" evidence="2">
    <location>
        <begin position="79"/>
        <end position="208"/>
    </location>
</feature>
<gene>
    <name evidence="3" type="ORF">AQI88_00250</name>
</gene>
<protein>
    <recommendedName>
        <fullName evidence="2">DUF4232 domain-containing protein</fullName>
    </recommendedName>
</protein>
<comment type="caution">
    <text evidence="3">The sequence shown here is derived from an EMBL/GenBank/DDBJ whole genome shotgun (WGS) entry which is preliminary data.</text>
</comment>
<dbReference type="STRING" id="67285.AQI88_00250"/>
<dbReference type="InterPro" id="IPR025326">
    <property type="entry name" value="DUF4232"/>
</dbReference>